<dbReference type="RefSeq" id="WP_342715254.1">
    <property type="nucleotide sequence ID" value="NZ_FOFR01000017.1"/>
</dbReference>
<dbReference type="InterPro" id="IPR004839">
    <property type="entry name" value="Aminotransferase_I/II_large"/>
</dbReference>
<evidence type="ECO:0000259" key="5">
    <source>
        <dbReference type="Pfam" id="PF00155"/>
    </source>
</evidence>
<comment type="cofactor">
    <cofactor evidence="1">
        <name>pyridoxal 5'-phosphate</name>
        <dbReference type="ChEBI" id="CHEBI:597326"/>
    </cofactor>
</comment>
<dbReference type="Pfam" id="PF00155">
    <property type="entry name" value="Aminotran_1_2"/>
    <property type="match status" value="1"/>
</dbReference>
<dbReference type="Proteomes" id="UP000199352">
    <property type="component" value="Unassembled WGS sequence"/>
</dbReference>
<dbReference type="PANTHER" id="PTHR42790">
    <property type="entry name" value="AMINOTRANSFERASE"/>
    <property type="match status" value="1"/>
</dbReference>
<keyword evidence="7" id="KW-1185">Reference proteome</keyword>
<dbReference type="Gene3D" id="3.90.1150.10">
    <property type="entry name" value="Aspartate Aminotransferase, domain 1"/>
    <property type="match status" value="1"/>
</dbReference>
<feature type="domain" description="Aminotransferase class I/classII large" evidence="5">
    <location>
        <begin position="99"/>
        <end position="413"/>
    </location>
</feature>
<dbReference type="STRING" id="402600.SAMN05216188_11756"/>
<keyword evidence="3" id="KW-0808">Transferase</keyword>
<keyword evidence="2" id="KW-0032">Aminotransferase</keyword>
<dbReference type="GO" id="GO:1901605">
    <property type="term" value="P:alpha-amino acid metabolic process"/>
    <property type="evidence" value="ECO:0007669"/>
    <property type="project" value="TreeGrafter"/>
</dbReference>
<evidence type="ECO:0000313" key="7">
    <source>
        <dbReference type="Proteomes" id="UP000199352"/>
    </source>
</evidence>
<evidence type="ECO:0000256" key="4">
    <source>
        <dbReference type="ARBA" id="ARBA00022898"/>
    </source>
</evidence>
<dbReference type="PANTHER" id="PTHR42790:SF19">
    <property type="entry name" value="KYNURENINE_ALPHA-AMINOADIPATE AMINOTRANSFERASE, MITOCHONDRIAL"/>
    <property type="match status" value="1"/>
</dbReference>
<dbReference type="EMBL" id="FOFR01000017">
    <property type="protein sequence ID" value="SER89960.1"/>
    <property type="molecule type" value="Genomic_DNA"/>
</dbReference>
<accession>A0A1H9SY48</accession>
<dbReference type="InterPro" id="IPR015421">
    <property type="entry name" value="PyrdxlP-dep_Trfase_major"/>
</dbReference>
<dbReference type="InterPro" id="IPR050859">
    <property type="entry name" value="Class-I_PLP-dep_aminotransf"/>
</dbReference>
<gene>
    <name evidence="6" type="ORF">SAMN05216188_11756</name>
</gene>
<dbReference type="AlphaFoldDB" id="A0A1H9SY48"/>
<keyword evidence="4" id="KW-0663">Pyridoxal phosphate</keyword>
<name>A0A1H9SY48_9PSEU</name>
<evidence type="ECO:0000256" key="1">
    <source>
        <dbReference type="ARBA" id="ARBA00001933"/>
    </source>
</evidence>
<reference evidence="7" key="1">
    <citation type="submission" date="2016-10" db="EMBL/GenBank/DDBJ databases">
        <authorList>
            <person name="Varghese N."/>
            <person name="Submissions S."/>
        </authorList>
    </citation>
    <scope>NUCLEOTIDE SEQUENCE [LARGE SCALE GENOMIC DNA]</scope>
    <source>
        <strain evidence="7">CGMCC 4.3525</strain>
    </source>
</reference>
<dbReference type="Gene3D" id="3.40.640.10">
    <property type="entry name" value="Type I PLP-dependent aspartate aminotransferase-like (Major domain)"/>
    <property type="match status" value="1"/>
</dbReference>
<protein>
    <submittedName>
        <fullName evidence="6">(S)-3,5-dihydroxyphenylglycine transaminase</fullName>
    </submittedName>
</protein>
<dbReference type="CDD" id="cd00609">
    <property type="entry name" value="AAT_like"/>
    <property type="match status" value="1"/>
</dbReference>
<organism evidence="6 7">
    <name type="scientific">Lentzea xinjiangensis</name>
    <dbReference type="NCBI Taxonomy" id="402600"/>
    <lineage>
        <taxon>Bacteria</taxon>
        <taxon>Bacillati</taxon>
        <taxon>Actinomycetota</taxon>
        <taxon>Actinomycetes</taxon>
        <taxon>Pseudonocardiales</taxon>
        <taxon>Pseudonocardiaceae</taxon>
        <taxon>Lentzea</taxon>
    </lineage>
</organism>
<dbReference type="SUPFAM" id="SSF53383">
    <property type="entry name" value="PLP-dependent transferases"/>
    <property type="match status" value="1"/>
</dbReference>
<evidence type="ECO:0000256" key="2">
    <source>
        <dbReference type="ARBA" id="ARBA00022576"/>
    </source>
</evidence>
<dbReference type="InterPro" id="IPR015422">
    <property type="entry name" value="PyrdxlP-dep_Trfase_small"/>
</dbReference>
<proteinExistence type="predicted"/>
<dbReference type="InterPro" id="IPR015424">
    <property type="entry name" value="PyrdxlP-dep_Trfase"/>
</dbReference>
<evidence type="ECO:0000313" key="6">
    <source>
        <dbReference type="EMBL" id="SER89960.1"/>
    </source>
</evidence>
<dbReference type="GO" id="GO:0030170">
    <property type="term" value="F:pyridoxal phosphate binding"/>
    <property type="evidence" value="ECO:0007669"/>
    <property type="project" value="InterPro"/>
</dbReference>
<sequence>MKPLVVADLHASLSDPVLESMNFLNEVAGRFRDAISFAAGRPTEKYFEIEDVERCLARFREHLEVSKGLDPSQVRRLLLQYGRTKGIVHDLIATNLAVDEGVVVDPEAVVVTVGCQEAMFLVLRALRADERDVVLAVSPTYVGIAGAAQLVDMPLRPVRSGAGGIDLDHLADQVRGARAAGRRPRAVYVVPDFANPTGTSMDVRTRRALLRLAEELDFLVLEDNPYGLFGDHDERPPTLKGLDENTRVVYLGSLAKTCFPGARIGYVVADQPVSGGGVLADELSKIKSMTTVNTSPLAQAVVGGKLLQHDYSLVAATKRESDVYRRNRRLLLDGLAERFPGGELSWNTPAGGFFVVVDVPFVADDQALERSAGGHRVLWTPMSHFYRGSGGEHQLRLSCSALAPGQIEEGLNRFRAFAGEQIRESGVVR</sequence>
<evidence type="ECO:0000256" key="3">
    <source>
        <dbReference type="ARBA" id="ARBA00022679"/>
    </source>
</evidence>
<dbReference type="GO" id="GO:0008483">
    <property type="term" value="F:transaminase activity"/>
    <property type="evidence" value="ECO:0007669"/>
    <property type="project" value="UniProtKB-KW"/>
</dbReference>